<evidence type="ECO:0000313" key="2">
    <source>
        <dbReference type="Proteomes" id="UP001634394"/>
    </source>
</evidence>
<protein>
    <submittedName>
        <fullName evidence="1">Uncharacterized protein</fullName>
    </submittedName>
</protein>
<feature type="non-terminal residue" evidence="1">
    <location>
        <position position="55"/>
    </location>
</feature>
<sequence length="55" mass="6289">LGALNDGSEHENYCSPQENFVISAYRPRFEDPGKKKRMSPWMFSGCSENSFKMAL</sequence>
<proteinExistence type="predicted"/>
<organism evidence="1 2">
    <name type="scientific">Sinanodonta woodiana</name>
    <name type="common">Chinese pond mussel</name>
    <name type="synonym">Anodonta woodiana</name>
    <dbReference type="NCBI Taxonomy" id="1069815"/>
    <lineage>
        <taxon>Eukaryota</taxon>
        <taxon>Metazoa</taxon>
        <taxon>Spiralia</taxon>
        <taxon>Lophotrochozoa</taxon>
        <taxon>Mollusca</taxon>
        <taxon>Bivalvia</taxon>
        <taxon>Autobranchia</taxon>
        <taxon>Heteroconchia</taxon>
        <taxon>Palaeoheterodonta</taxon>
        <taxon>Unionida</taxon>
        <taxon>Unionoidea</taxon>
        <taxon>Unionidae</taxon>
        <taxon>Unioninae</taxon>
        <taxon>Sinanodonta</taxon>
    </lineage>
</organism>
<feature type="non-terminal residue" evidence="1">
    <location>
        <position position="1"/>
    </location>
</feature>
<dbReference type="EMBL" id="JBJQND010000001">
    <property type="protein sequence ID" value="KAL3888942.1"/>
    <property type="molecule type" value="Genomic_DNA"/>
</dbReference>
<accession>A0ABD3XSB1</accession>
<name>A0ABD3XSB1_SINWO</name>
<evidence type="ECO:0000313" key="1">
    <source>
        <dbReference type="EMBL" id="KAL3888942.1"/>
    </source>
</evidence>
<dbReference type="Proteomes" id="UP001634394">
    <property type="component" value="Unassembled WGS sequence"/>
</dbReference>
<dbReference type="AlphaFoldDB" id="A0ABD3XSB1"/>
<gene>
    <name evidence="1" type="ORF">ACJMK2_001302</name>
</gene>
<keyword evidence="2" id="KW-1185">Reference proteome</keyword>
<reference evidence="1 2" key="1">
    <citation type="submission" date="2024-11" db="EMBL/GenBank/DDBJ databases">
        <title>Chromosome-level genome assembly of the freshwater bivalve Anodonta woodiana.</title>
        <authorList>
            <person name="Chen X."/>
        </authorList>
    </citation>
    <scope>NUCLEOTIDE SEQUENCE [LARGE SCALE GENOMIC DNA]</scope>
    <source>
        <strain evidence="1">MN2024</strain>
        <tissue evidence="1">Gills</tissue>
    </source>
</reference>
<comment type="caution">
    <text evidence="1">The sequence shown here is derived from an EMBL/GenBank/DDBJ whole genome shotgun (WGS) entry which is preliminary data.</text>
</comment>